<proteinExistence type="predicted"/>
<dbReference type="Proteomes" id="UP000055048">
    <property type="component" value="Unassembled WGS sequence"/>
</dbReference>
<evidence type="ECO:0000313" key="1">
    <source>
        <dbReference type="EMBL" id="KRX48572.1"/>
    </source>
</evidence>
<protein>
    <submittedName>
        <fullName evidence="1">Uncharacterized protein</fullName>
    </submittedName>
</protein>
<accession>A0A0V0UB81</accession>
<comment type="caution">
    <text evidence="1">The sequence shown here is derived from an EMBL/GenBank/DDBJ whole genome shotgun (WGS) entry which is preliminary data.</text>
</comment>
<name>A0A0V0UB81_9BILA</name>
<reference evidence="1 2" key="1">
    <citation type="submission" date="2015-01" db="EMBL/GenBank/DDBJ databases">
        <title>Evolution of Trichinella species and genotypes.</title>
        <authorList>
            <person name="Korhonen P.K."/>
            <person name="Edoardo P."/>
            <person name="Giuseppe L.R."/>
            <person name="Gasser R.B."/>
        </authorList>
    </citation>
    <scope>NUCLEOTIDE SEQUENCE [LARGE SCALE GENOMIC DNA]</scope>
    <source>
        <strain evidence="1">ISS417</strain>
    </source>
</reference>
<evidence type="ECO:0000313" key="2">
    <source>
        <dbReference type="Proteomes" id="UP000055048"/>
    </source>
</evidence>
<dbReference type="EMBL" id="JYDJ01000027">
    <property type="protein sequence ID" value="KRX48572.1"/>
    <property type="molecule type" value="Genomic_DNA"/>
</dbReference>
<sequence length="88" mass="10195">MKTEFCRLTAEWFDFSAFEVEQNCSMQPTTPPATITDIITTNEGQQQTPTIVHDDRVKPIPRSQTTSNPGARANCQKLWRLCRRYYLL</sequence>
<organism evidence="1 2">
    <name type="scientific">Trichinella murrelli</name>
    <dbReference type="NCBI Taxonomy" id="144512"/>
    <lineage>
        <taxon>Eukaryota</taxon>
        <taxon>Metazoa</taxon>
        <taxon>Ecdysozoa</taxon>
        <taxon>Nematoda</taxon>
        <taxon>Enoplea</taxon>
        <taxon>Dorylaimia</taxon>
        <taxon>Trichinellida</taxon>
        <taxon>Trichinellidae</taxon>
        <taxon>Trichinella</taxon>
    </lineage>
</organism>
<keyword evidence="2" id="KW-1185">Reference proteome</keyword>
<gene>
    <name evidence="1" type="ORF">T05_7320</name>
</gene>
<dbReference type="AlphaFoldDB" id="A0A0V0UB81"/>